<dbReference type="Proteomes" id="UP001143810">
    <property type="component" value="Unassembled WGS sequence"/>
</dbReference>
<evidence type="ECO:0000313" key="1">
    <source>
        <dbReference type="EMBL" id="MCR6509981.1"/>
    </source>
</evidence>
<proteinExistence type="predicted"/>
<dbReference type="AlphaFoldDB" id="A0A9X2P541"/>
<comment type="caution">
    <text evidence="1">The sequence shown here is derived from an EMBL/GenBank/DDBJ whole genome shotgun (WGS) entry which is preliminary data.</text>
</comment>
<protein>
    <submittedName>
        <fullName evidence="1">Uncharacterized protein</fullName>
    </submittedName>
</protein>
<name>A0A9X2P541_9BACE</name>
<reference evidence="1" key="1">
    <citation type="journal article" date="2022" name="Arch. Microbiol.">
        <title>Bacteroides muris sp. nov. isolated from the cecum of wild-derived house mice.</title>
        <authorList>
            <person name="Fokt H."/>
            <person name="Unni R."/>
            <person name="Repnik U."/>
            <person name="Schmitz R.A."/>
            <person name="Bramkamp M."/>
            <person name="Baines J.F."/>
            <person name="Unterweger D."/>
        </authorList>
    </citation>
    <scope>NUCLEOTIDE SEQUENCE</scope>
    <source>
        <strain evidence="1">KH569_7</strain>
    </source>
</reference>
<gene>
    <name evidence="1" type="ORF">M1B78_17970</name>
</gene>
<dbReference type="RefSeq" id="WP_257941451.1">
    <property type="nucleotide sequence ID" value="NZ_JAMZEE010000078.1"/>
</dbReference>
<sequence length="180" mass="21950">MAFTDYFYKLTHGKEIARLEEMFEIQCERIISIWQENVMYERCTSPEELRELKEALLECEDCQSENEFWIKFRSEAYITKRQEWLVEKTNEEQIRIVKNAFEVKLFITEEFERAFVDIFNNDYVPIENAYFKAIWNLHPCTNKPQEGLPAGLYIRYKQIIKILLELRYFMRQYYVVGENC</sequence>
<organism evidence="1 2">
    <name type="scientific">Bacteroides muris</name>
    <name type="common">ex Fokt et al. 2023</name>
    <dbReference type="NCBI Taxonomy" id="2937417"/>
    <lineage>
        <taxon>Bacteria</taxon>
        <taxon>Pseudomonadati</taxon>
        <taxon>Bacteroidota</taxon>
        <taxon>Bacteroidia</taxon>
        <taxon>Bacteroidales</taxon>
        <taxon>Bacteroidaceae</taxon>
        <taxon>Bacteroides</taxon>
    </lineage>
</organism>
<dbReference type="EMBL" id="JAMZEE010000078">
    <property type="protein sequence ID" value="MCR6509981.1"/>
    <property type="molecule type" value="Genomic_DNA"/>
</dbReference>
<accession>A0A9X2P541</accession>
<reference evidence="1" key="2">
    <citation type="submission" date="2022-04" db="EMBL/GenBank/DDBJ databases">
        <authorList>
            <person name="Fokt H."/>
            <person name="Baines J."/>
        </authorList>
    </citation>
    <scope>NUCLEOTIDE SEQUENCE</scope>
    <source>
        <strain evidence="1">KH569_7</strain>
    </source>
</reference>
<evidence type="ECO:0000313" key="2">
    <source>
        <dbReference type="Proteomes" id="UP001143810"/>
    </source>
</evidence>